<reference evidence="2 3" key="1">
    <citation type="submission" date="2020-07" db="EMBL/GenBank/DDBJ databases">
        <title>Description of Kordia aestuariivivens sp. nov., isolated from a tidal flat.</title>
        <authorList>
            <person name="Park S."/>
            <person name="Yoon J.-H."/>
        </authorList>
    </citation>
    <scope>NUCLEOTIDE SEQUENCE [LARGE SCALE GENOMIC DNA]</scope>
    <source>
        <strain evidence="2 3">YSTF-M3</strain>
    </source>
</reference>
<keyword evidence="1" id="KW-0732">Signal</keyword>
<name>A0ABR7Q9Q5_9FLAO</name>
<proteinExistence type="predicted"/>
<comment type="caution">
    <text evidence="2">The sequence shown here is derived from an EMBL/GenBank/DDBJ whole genome shotgun (WGS) entry which is preliminary data.</text>
</comment>
<evidence type="ECO:0000313" key="2">
    <source>
        <dbReference type="EMBL" id="MBC8755295.1"/>
    </source>
</evidence>
<feature type="signal peptide" evidence="1">
    <location>
        <begin position="1"/>
        <end position="22"/>
    </location>
</feature>
<accession>A0ABR7Q9Q5</accession>
<sequence>MNKHLKKILFILLLIGFTNCSTSQKIALQEKIPFKIVSAFAQEWTAGQKEGGSGLNVHITIQNLNKDSITLNDFYFRGRKTTLEDASTNNNGLYVAHFINSPEKDIILHKDHKHEAGNEPPHLKGKFPFTLENDEGVISYTENGTLKYYKVKNIVDKFPVYYPSAPENKQ</sequence>
<evidence type="ECO:0008006" key="4">
    <source>
        <dbReference type="Google" id="ProtNLM"/>
    </source>
</evidence>
<gene>
    <name evidence="2" type="ORF">H2O64_11460</name>
</gene>
<keyword evidence="3" id="KW-1185">Reference proteome</keyword>
<evidence type="ECO:0000256" key="1">
    <source>
        <dbReference type="SAM" id="SignalP"/>
    </source>
</evidence>
<dbReference type="RefSeq" id="WP_187562344.1">
    <property type="nucleotide sequence ID" value="NZ_JACGWS010000006.1"/>
</dbReference>
<evidence type="ECO:0000313" key="3">
    <source>
        <dbReference type="Proteomes" id="UP000619238"/>
    </source>
</evidence>
<dbReference type="EMBL" id="JACGWS010000006">
    <property type="protein sequence ID" value="MBC8755295.1"/>
    <property type="molecule type" value="Genomic_DNA"/>
</dbReference>
<dbReference type="Proteomes" id="UP000619238">
    <property type="component" value="Unassembled WGS sequence"/>
</dbReference>
<organism evidence="2 3">
    <name type="scientific">Kordia aestuariivivens</name>
    <dbReference type="NCBI Taxonomy" id="2759037"/>
    <lineage>
        <taxon>Bacteria</taxon>
        <taxon>Pseudomonadati</taxon>
        <taxon>Bacteroidota</taxon>
        <taxon>Flavobacteriia</taxon>
        <taxon>Flavobacteriales</taxon>
        <taxon>Flavobacteriaceae</taxon>
        <taxon>Kordia</taxon>
    </lineage>
</organism>
<protein>
    <recommendedName>
        <fullName evidence="4">Lipoprotein</fullName>
    </recommendedName>
</protein>
<feature type="chain" id="PRO_5045049174" description="Lipoprotein" evidence="1">
    <location>
        <begin position="23"/>
        <end position="170"/>
    </location>
</feature>